<reference evidence="7 8" key="1">
    <citation type="submission" date="2019-11" db="EMBL/GenBank/DDBJ databases">
        <authorList>
            <person name="Dong K."/>
        </authorList>
    </citation>
    <scope>NUCLEOTIDE SEQUENCE [LARGE SCALE GENOMIC DNA]</scope>
    <source>
        <strain evidence="7 8">DK608</strain>
    </source>
</reference>
<dbReference type="Pfam" id="PF00710">
    <property type="entry name" value="Asparaginase"/>
    <property type="match status" value="1"/>
</dbReference>
<dbReference type="GO" id="GO:0004067">
    <property type="term" value="F:asparaginase activity"/>
    <property type="evidence" value="ECO:0007669"/>
    <property type="project" value="UniProtKB-UniRule"/>
</dbReference>
<feature type="domain" description="Asparaginase/glutaminase C-terminal" evidence="6">
    <location>
        <begin position="191"/>
        <end position="306"/>
    </location>
</feature>
<dbReference type="SMART" id="SM00870">
    <property type="entry name" value="Asparaginase"/>
    <property type="match status" value="1"/>
</dbReference>
<dbReference type="Gene3D" id="3.40.50.40">
    <property type="match status" value="1"/>
</dbReference>
<dbReference type="PANTHER" id="PTHR11707:SF28">
    <property type="entry name" value="60 KDA LYSOPHOSPHOLIPASE"/>
    <property type="match status" value="1"/>
</dbReference>
<dbReference type="GO" id="GO:0006520">
    <property type="term" value="P:amino acid metabolic process"/>
    <property type="evidence" value="ECO:0007669"/>
    <property type="project" value="InterPro"/>
</dbReference>
<comment type="caution">
    <text evidence="7">The sequence shown here is derived from an EMBL/GenBank/DDBJ whole genome shotgun (WGS) entry which is preliminary data.</text>
</comment>
<feature type="active site" evidence="4">
    <location>
        <position position="18"/>
    </location>
</feature>
<dbReference type="SUPFAM" id="SSF53774">
    <property type="entry name" value="Glutaminase/Asparaginase"/>
    <property type="match status" value="1"/>
</dbReference>
<dbReference type="PROSITE" id="PS00144">
    <property type="entry name" value="ASN_GLN_ASE_1"/>
    <property type="match status" value="1"/>
</dbReference>
<dbReference type="InterPro" id="IPR020827">
    <property type="entry name" value="Asparaginase/glutaminase_AS1"/>
</dbReference>
<dbReference type="PANTHER" id="PTHR11707">
    <property type="entry name" value="L-ASPARAGINASE"/>
    <property type="match status" value="1"/>
</dbReference>
<dbReference type="PROSITE" id="PS51732">
    <property type="entry name" value="ASN_GLN_ASE_3"/>
    <property type="match status" value="1"/>
</dbReference>
<dbReference type="Gene3D" id="3.40.50.1170">
    <property type="entry name" value="L-asparaginase, N-terminal domain"/>
    <property type="match status" value="1"/>
</dbReference>
<comment type="similarity">
    <text evidence="1">Belongs to the asparaginase 1 family.</text>
</comment>
<dbReference type="AlphaFoldDB" id="A0A6L6IZC3"/>
<evidence type="ECO:0000256" key="3">
    <source>
        <dbReference type="PIRSR" id="PIRSR001220-2"/>
    </source>
</evidence>
<feature type="binding site" evidence="3">
    <location>
        <begin position="92"/>
        <end position="93"/>
    </location>
    <ligand>
        <name>substrate</name>
    </ligand>
</feature>
<feature type="binding site" evidence="3">
    <location>
        <position position="59"/>
    </location>
    <ligand>
        <name>substrate</name>
    </ligand>
</feature>
<dbReference type="PRINTS" id="PR00139">
    <property type="entry name" value="ASNGLNASE"/>
</dbReference>
<dbReference type="InterPro" id="IPR036152">
    <property type="entry name" value="Asp/glu_Ase-like_sf"/>
</dbReference>
<dbReference type="InterPro" id="IPR027473">
    <property type="entry name" value="L-asparaginase_C"/>
</dbReference>
<protein>
    <submittedName>
        <fullName evidence="7">Asparaginase</fullName>
    </submittedName>
</protein>
<evidence type="ECO:0000259" key="5">
    <source>
        <dbReference type="Pfam" id="PF00710"/>
    </source>
</evidence>
<sequence>MNAKVTPPLVAVIATGGTIASRKDATGAARPALTGQDLLDLLPPMDVQLRAVELLAKDSSSLTLADMQTISDAVAVQLADPAVAGVVVLHGTDAMEETALLVELQHGGGRAVVFTGAQFSADSAMPDGPANLADAIRTALDVPGVRLAFGARALPVCGIYKAASDKADAFRLVVPAPPALPRLPQALTRQRVDIVALHPGADDVHFRASMAAGADGIVLAALGSGNASAAIVAAVAEARAADIAVITSSRVPEGVLTPTYGGGGGGHDLVAAGAVHSRVLRPGQARILLAALLANKADARQIAQAFS</sequence>
<accession>A0A6L6IZC3</accession>
<organism evidence="7 8">
    <name type="scientific">Paracoccus shanxieyensis</name>
    <dbReference type="NCBI Taxonomy" id="2675752"/>
    <lineage>
        <taxon>Bacteria</taxon>
        <taxon>Pseudomonadati</taxon>
        <taxon>Pseudomonadota</taxon>
        <taxon>Alphaproteobacteria</taxon>
        <taxon>Rhodobacterales</taxon>
        <taxon>Paracoccaceae</taxon>
        <taxon>Paracoccus</taxon>
    </lineage>
</organism>
<dbReference type="Pfam" id="PF17763">
    <property type="entry name" value="Asparaginase_C"/>
    <property type="match status" value="1"/>
</dbReference>
<proteinExistence type="inferred from homology"/>
<dbReference type="InterPro" id="IPR006034">
    <property type="entry name" value="Asparaginase/glutaminase-like"/>
</dbReference>
<dbReference type="PIRSF" id="PIRSF500176">
    <property type="entry name" value="L_ASNase"/>
    <property type="match status" value="1"/>
</dbReference>
<dbReference type="InterPro" id="IPR027474">
    <property type="entry name" value="L-asparaginase_N"/>
</dbReference>
<dbReference type="Proteomes" id="UP000478740">
    <property type="component" value="Unassembled WGS sequence"/>
</dbReference>
<feature type="active site" description="O-isoaspartyl threonine intermediate" evidence="2">
    <location>
        <position position="18"/>
    </location>
</feature>
<dbReference type="EMBL" id="WMII01000014">
    <property type="protein sequence ID" value="MTH65573.1"/>
    <property type="molecule type" value="Genomic_DNA"/>
</dbReference>
<dbReference type="InterPro" id="IPR037152">
    <property type="entry name" value="L-asparaginase_N_sf"/>
</dbReference>
<feature type="domain" description="L-asparaginase N-terminal" evidence="5">
    <location>
        <begin position="10"/>
        <end position="171"/>
    </location>
</feature>
<evidence type="ECO:0000256" key="2">
    <source>
        <dbReference type="PIRSR" id="PIRSR001220-1"/>
    </source>
</evidence>
<dbReference type="InterPro" id="IPR040919">
    <property type="entry name" value="Asparaginase_C"/>
</dbReference>
<evidence type="ECO:0000313" key="8">
    <source>
        <dbReference type="Proteomes" id="UP000478740"/>
    </source>
</evidence>
<evidence type="ECO:0000256" key="4">
    <source>
        <dbReference type="PROSITE-ProRule" id="PRU10099"/>
    </source>
</evidence>
<evidence type="ECO:0000256" key="1">
    <source>
        <dbReference type="ARBA" id="ARBA00010518"/>
    </source>
</evidence>
<evidence type="ECO:0000259" key="6">
    <source>
        <dbReference type="Pfam" id="PF17763"/>
    </source>
</evidence>
<dbReference type="SFLD" id="SFLDS00057">
    <property type="entry name" value="Glutaminase/Asparaginase"/>
    <property type="match status" value="1"/>
</dbReference>
<name>A0A6L6IZC3_9RHOB</name>
<keyword evidence="8" id="KW-1185">Reference proteome</keyword>
<evidence type="ECO:0000313" key="7">
    <source>
        <dbReference type="EMBL" id="MTH65573.1"/>
    </source>
</evidence>
<gene>
    <name evidence="7" type="ORF">GL284_14965</name>
</gene>
<dbReference type="PIRSF" id="PIRSF001220">
    <property type="entry name" value="L-ASNase_gatD"/>
    <property type="match status" value="1"/>
</dbReference>
<dbReference type="RefSeq" id="WP_341870536.1">
    <property type="nucleotide sequence ID" value="NZ_WMII01000014.1"/>
</dbReference>